<comment type="caution">
    <text evidence="1">The sequence shown here is derived from an EMBL/GenBank/DDBJ whole genome shotgun (WGS) entry which is preliminary data.</text>
</comment>
<dbReference type="EMBL" id="JAZBJZ010000032">
    <property type="protein sequence ID" value="MEE3717096.1"/>
    <property type="molecule type" value="Genomic_DNA"/>
</dbReference>
<protein>
    <submittedName>
        <fullName evidence="1">Uncharacterized protein</fullName>
    </submittedName>
</protein>
<accession>A0AAW9Q391</accession>
<evidence type="ECO:0000313" key="1">
    <source>
        <dbReference type="EMBL" id="MEE3717096.1"/>
    </source>
</evidence>
<sequence length="201" mass="22936">MLRQIEQEIEEIEIAIAKVKTKLASVFLEYTQALAQTVQQQLILSVFQLCTHDRPEAFLSLSLSDRQKLQKDLQILAKSAVENVNQVLGQSDPSSLTDQEMVDRALTSAFLEVSHTANQLLVKANILKESDSEATKSEESKKIHLRPSEVEFTSRDVMSHRGELRVLSAKWHQLHSELEKKRQAKIVAEAEQAWRSTWMEQ</sequence>
<name>A0AAW9Q391_9CYAN</name>
<reference evidence="1" key="1">
    <citation type="submission" date="2024-01" db="EMBL/GenBank/DDBJ databases">
        <title>Bank of Algae and Cyanobacteria of the Azores (BACA) strain genomes.</title>
        <authorList>
            <person name="Luz R."/>
            <person name="Cordeiro R."/>
            <person name="Fonseca A."/>
            <person name="Goncalves V."/>
        </authorList>
    </citation>
    <scope>NUCLEOTIDE SEQUENCE</scope>
    <source>
        <strain evidence="1">BACA0141</strain>
    </source>
</reference>
<dbReference type="RefSeq" id="WP_330483524.1">
    <property type="nucleotide sequence ID" value="NZ_JAZBJZ010000032.1"/>
</dbReference>
<organism evidence="1 2">
    <name type="scientific">Tumidithrix elongata BACA0141</name>
    <dbReference type="NCBI Taxonomy" id="2716417"/>
    <lineage>
        <taxon>Bacteria</taxon>
        <taxon>Bacillati</taxon>
        <taxon>Cyanobacteriota</taxon>
        <taxon>Cyanophyceae</taxon>
        <taxon>Pseudanabaenales</taxon>
        <taxon>Pseudanabaenaceae</taxon>
        <taxon>Tumidithrix</taxon>
        <taxon>Tumidithrix elongata</taxon>
    </lineage>
</organism>
<proteinExistence type="predicted"/>
<gene>
    <name evidence="1" type="ORF">V2H45_10095</name>
</gene>
<dbReference type="AlphaFoldDB" id="A0AAW9Q391"/>
<evidence type="ECO:0000313" key="2">
    <source>
        <dbReference type="Proteomes" id="UP001333818"/>
    </source>
</evidence>
<keyword evidence="2" id="KW-1185">Reference proteome</keyword>
<dbReference type="Proteomes" id="UP001333818">
    <property type="component" value="Unassembled WGS sequence"/>
</dbReference>